<proteinExistence type="inferred from homology"/>
<dbReference type="RefSeq" id="WP_113803951.1">
    <property type="nucleotide sequence ID" value="NZ_QOCW01000001.1"/>
</dbReference>
<keyword evidence="13" id="KW-1185">Reference proteome</keyword>
<dbReference type="PANTHER" id="PTHR43198">
    <property type="entry name" value="BIFUNCTIONAL TH2 PROTEIN"/>
    <property type="match status" value="1"/>
</dbReference>
<dbReference type="GO" id="GO:0050334">
    <property type="term" value="F:thiaminase activity"/>
    <property type="evidence" value="ECO:0007669"/>
    <property type="project" value="UniProtKB-UniRule"/>
</dbReference>
<organism evidence="12 13">
    <name type="scientific">Bacillus taeanensis</name>
    <dbReference type="NCBI Taxonomy" id="273032"/>
    <lineage>
        <taxon>Bacteria</taxon>
        <taxon>Bacillati</taxon>
        <taxon>Bacillota</taxon>
        <taxon>Bacilli</taxon>
        <taxon>Bacillales</taxon>
        <taxon>Bacillaceae</taxon>
        <taxon>Bacillus</taxon>
    </lineage>
</organism>
<dbReference type="GO" id="GO:0009228">
    <property type="term" value="P:thiamine biosynthetic process"/>
    <property type="evidence" value="ECO:0007669"/>
    <property type="project" value="UniProtKB-KW"/>
</dbReference>
<gene>
    <name evidence="12" type="primary">tenA</name>
    <name evidence="12" type="ORF">DS031_00395</name>
</gene>
<evidence type="ECO:0000259" key="11">
    <source>
        <dbReference type="Pfam" id="PF03070"/>
    </source>
</evidence>
<evidence type="ECO:0000256" key="6">
    <source>
        <dbReference type="ARBA" id="ARBA00013647"/>
    </source>
</evidence>
<keyword evidence="7 9" id="KW-0784">Thiamine biosynthesis</keyword>
<dbReference type="EMBL" id="QOCW01000001">
    <property type="protein sequence ID" value="RBW71246.1"/>
    <property type="molecule type" value="Genomic_DNA"/>
</dbReference>
<dbReference type="EC" id="3.5.99.2" evidence="5 9"/>
<evidence type="ECO:0000256" key="4">
    <source>
        <dbReference type="ARBA" id="ARBA00011881"/>
    </source>
</evidence>
<evidence type="ECO:0000256" key="3">
    <source>
        <dbReference type="ARBA" id="ARBA00010264"/>
    </source>
</evidence>
<dbReference type="PANTHER" id="PTHR43198:SF2">
    <property type="entry name" value="SI:CH1073-67J19.1-RELATED"/>
    <property type="match status" value="1"/>
</dbReference>
<dbReference type="InterPro" id="IPR050967">
    <property type="entry name" value="Thiamine_Salvage_TenA"/>
</dbReference>
<feature type="domain" description="Thiaminase-2/PQQC" evidence="11">
    <location>
        <begin position="8"/>
        <end position="216"/>
    </location>
</feature>
<comment type="catalytic activity">
    <reaction evidence="1 9">
        <text>4-amino-5-aminomethyl-2-methylpyrimidine + H2O = 4-amino-5-hydroxymethyl-2-methylpyrimidine + NH4(+)</text>
        <dbReference type="Rhea" id="RHEA:31799"/>
        <dbReference type="ChEBI" id="CHEBI:15377"/>
        <dbReference type="ChEBI" id="CHEBI:16892"/>
        <dbReference type="ChEBI" id="CHEBI:28938"/>
        <dbReference type="ChEBI" id="CHEBI:63416"/>
        <dbReference type="EC" id="3.5.99.2"/>
    </reaction>
</comment>
<sequence length="223" mass="25843">MRFTERLHKKVMPIWKKSHDHPFVQGIGHGTLDQDKFRFYMIQDYLFLIDYAKLFGIGAIKANDLKTMGQFAKLLDATLNEEMALHREYAKKFGILEAELENAQASPITLAYSHYMLHVGQNGSLAELVASLLPCMWSYSEIGKELSKLNGALSHEFYGEWVQMYSSEEFGELAAWLIGLLDELAEGKLEAELSRLEEIFVNTSRYEYMFWDMSYHQSMWPTE</sequence>
<protein>
    <recommendedName>
        <fullName evidence="6 9">Aminopyrimidine aminohydrolase</fullName>
        <ecNumber evidence="5 9">3.5.99.2</ecNumber>
    </recommendedName>
</protein>
<name>A0A366Y070_9BACI</name>
<comment type="subunit">
    <text evidence="4">Homotetramer.</text>
</comment>
<dbReference type="Gene3D" id="1.20.910.10">
    <property type="entry name" value="Heme oxygenase-like"/>
    <property type="match status" value="1"/>
</dbReference>
<evidence type="ECO:0000313" key="13">
    <source>
        <dbReference type="Proteomes" id="UP000253314"/>
    </source>
</evidence>
<feature type="active site" description="Proton donor" evidence="10">
    <location>
        <position position="207"/>
    </location>
</feature>
<evidence type="ECO:0000256" key="8">
    <source>
        <dbReference type="ARBA" id="ARBA00048337"/>
    </source>
</evidence>
<dbReference type="InterPro" id="IPR016084">
    <property type="entry name" value="Haem_Oase-like_multi-hlx"/>
</dbReference>
<evidence type="ECO:0000313" key="12">
    <source>
        <dbReference type="EMBL" id="RBW71246.1"/>
    </source>
</evidence>
<dbReference type="GO" id="GO:0005829">
    <property type="term" value="C:cytosol"/>
    <property type="evidence" value="ECO:0007669"/>
    <property type="project" value="TreeGrafter"/>
</dbReference>
<reference evidence="12 13" key="1">
    <citation type="submission" date="2018-07" db="EMBL/GenBank/DDBJ databases">
        <title>Lottiidibacillus patelloidae gen. nov., sp. nov., isolated from the intestinal tract of a marine limpet and the reclassification of B. taeanensis BH030017T, B. algicola KMM 3737T and B. hwajinpoensis SW-72T as genus Lottiidibacillus.</title>
        <authorList>
            <person name="Liu R."/>
            <person name="Huang Z."/>
        </authorList>
    </citation>
    <scope>NUCLEOTIDE SEQUENCE [LARGE SCALE GENOMIC DNA]</scope>
    <source>
        <strain evidence="12 13">BH030017</strain>
    </source>
</reference>
<comment type="catalytic activity">
    <reaction evidence="8 9">
        <text>thiamine + H2O = 5-(2-hydroxyethyl)-4-methylthiazole + 4-amino-5-hydroxymethyl-2-methylpyrimidine + H(+)</text>
        <dbReference type="Rhea" id="RHEA:17509"/>
        <dbReference type="ChEBI" id="CHEBI:15377"/>
        <dbReference type="ChEBI" id="CHEBI:15378"/>
        <dbReference type="ChEBI" id="CHEBI:16892"/>
        <dbReference type="ChEBI" id="CHEBI:17957"/>
        <dbReference type="ChEBI" id="CHEBI:18385"/>
        <dbReference type="EC" id="3.5.99.2"/>
    </reaction>
</comment>
<accession>A0A366Y070</accession>
<evidence type="ECO:0000256" key="10">
    <source>
        <dbReference type="PIRSR" id="PIRSR003170-1"/>
    </source>
</evidence>
<dbReference type="UniPathway" id="UPA00060"/>
<evidence type="ECO:0000256" key="1">
    <source>
        <dbReference type="ARBA" id="ARBA00001881"/>
    </source>
</evidence>
<dbReference type="Proteomes" id="UP000253314">
    <property type="component" value="Unassembled WGS sequence"/>
</dbReference>
<comment type="pathway">
    <text evidence="2 9">Cofactor biosynthesis; thiamine diphosphate biosynthesis.</text>
</comment>
<evidence type="ECO:0000256" key="2">
    <source>
        <dbReference type="ARBA" id="ARBA00004948"/>
    </source>
</evidence>
<comment type="function">
    <text evidence="9">Catalyzes an amino-pyrimidine hydrolysis reaction at the C5' of the pyrimidine moiety of thiamine compounds, a reaction that is part of a thiamine salvage pathway. Thus, catalyzes the conversion of 4-amino-5-aminomethyl-2-methylpyrimidine to 4-amino-5-hydroxymethyl-2-methylpyrimidine (HMP).</text>
</comment>
<dbReference type="NCBIfam" id="TIGR04306">
    <property type="entry name" value="salvage_TenA"/>
    <property type="match status" value="1"/>
</dbReference>
<dbReference type="InterPro" id="IPR004305">
    <property type="entry name" value="Thiaminase-2/PQQC"/>
</dbReference>
<dbReference type="InterPro" id="IPR026285">
    <property type="entry name" value="TenA_E"/>
</dbReference>
<evidence type="ECO:0000256" key="9">
    <source>
        <dbReference type="PIRNR" id="PIRNR003170"/>
    </source>
</evidence>
<evidence type="ECO:0000256" key="5">
    <source>
        <dbReference type="ARBA" id="ARBA00012684"/>
    </source>
</evidence>
<evidence type="ECO:0000256" key="7">
    <source>
        <dbReference type="ARBA" id="ARBA00022977"/>
    </source>
</evidence>
<dbReference type="GO" id="GO:0009229">
    <property type="term" value="P:thiamine diphosphate biosynthetic process"/>
    <property type="evidence" value="ECO:0007669"/>
    <property type="project" value="UniProtKB-UniPathway"/>
</dbReference>
<comment type="similarity">
    <text evidence="3 9">Belongs to the TenA family.</text>
</comment>
<dbReference type="SUPFAM" id="SSF48613">
    <property type="entry name" value="Heme oxygenase-like"/>
    <property type="match status" value="1"/>
</dbReference>
<dbReference type="InterPro" id="IPR027574">
    <property type="entry name" value="Thiaminase_II"/>
</dbReference>
<dbReference type="AlphaFoldDB" id="A0A366Y070"/>
<dbReference type="CDD" id="cd19366">
    <property type="entry name" value="TenA_C_BhTenA-like"/>
    <property type="match status" value="1"/>
</dbReference>
<dbReference type="OrthoDB" id="34166at2"/>
<comment type="caution">
    <text evidence="12">The sequence shown here is derived from an EMBL/GenBank/DDBJ whole genome shotgun (WGS) entry which is preliminary data.</text>
</comment>
<dbReference type="Pfam" id="PF03070">
    <property type="entry name" value="TENA_THI-4"/>
    <property type="match status" value="1"/>
</dbReference>
<keyword evidence="9" id="KW-0378">Hydrolase</keyword>
<dbReference type="PIRSF" id="PIRSF003170">
    <property type="entry name" value="Pet18p"/>
    <property type="match status" value="1"/>
</dbReference>